<gene>
    <name evidence="8" type="ORF">TRIATDRAFT_309958</name>
</gene>
<keyword evidence="5" id="KW-0804">Transcription</keyword>
<evidence type="ECO:0000256" key="3">
    <source>
        <dbReference type="ARBA" id="ARBA00023015"/>
    </source>
</evidence>
<dbReference type="GO" id="GO:0001228">
    <property type="term" value="F:DNA-binding transcription activator activity, RNA polymerase II-specific"/>
    <property type="evidence" value="ECO:0007669"/>
    <property type="project" value="TreeGrafter"/>
</dbReference>
<dbReference type="InterPro" id="IPR051430">
    <property type="entry name" value="Fungal_TF_Env_Response"/>
</dbReference>
<reference evidence="8 9" key="1">
    <citation type="journal article" date="2011" name="Genome Biol.">
        <title>Comparative genome sequence analysis underscores mycoparasitism as the ancestral life style of Trichoderma.</title>
        <authorList>
            <person name="Kubicek C.P."/>
            <person name="Herrera-Estrella A."/>
            <person name="Seidl-Seiboth V."/>
            <person name="Martinez D.A."/>
            <person name="Druzhinina I.S."/>
            <person name="Thon M."/>
            <person name="Zeilinger S."/>
            <person name="Casas-Flores S."/>
            <person name="Horwitz B.A."/>
            <person name="Mukherjee P.K."/>
            <person name="Mukherjee M."/>
            <person name="Kredics L."/>
            <person name="Alcaraz L.D."/>
            <person name="Aerts A."/>
            <person name="Antal Z."/>
            <person name="Atanasova L."/>
            <person name="Cervantes-Badillo M.G."/>
            <person name="Challacombe J."/>
            <person name="Chertkov O."/>
            <person name="McCluskey K."/>
            <person name="Coulpier F."/>
            <person name="Deshpande N."/>
            <person name="von Doehren H."/>
            <person name="Ebbole D.J."/>
            <person name="Esquivel-Naranjo E.U."/>
            <person name="Fekete E."/>
            <person name="Flipphi M."/>
            <person name="Glaser F."/>
            <person name="Gomez-Rodriguez E.Y."/>
            <person name="Gruber S."/>
            <person name="Han C."/>
            <person name="Henrissat B."/>
            <person name="Hermosa R."/>
            <person name="Hernandez-Onate M."/>
            <person name="Karaffa L."/>
            <person name="Kosti I."/>
            <person name="Le Crom S."/>
            <person name="Lindquist E."/>
            <person name="Lucas S."/>
            <person name="Luebeck M."/>
            <person name="Luebeck P.S."/>
            <person name="Margeot A."/>
            <person name="Metz B."/>
            <person name="Misra M."/>
            <person name="Nevalainen H."/>
            <person name="Omann M."/>
            <person name="Packer N."/>
            <person name="Perrone G."/>
            <person name="Uresti-Rivera E.E."/>
            <person name="Salamov A."/>
            <person name="Schmoll M."/>
            <person name="Seiboth B."/>
            <person name="Shapiro H."/>
            <person name="Sukno S."/>
            <person name="Tamayo-Ramos J.A."/>
            <person name="Tisch D."/>
            <person name="Wiest A."/>
            <person name="Wilkinson H.H."/>
            <person name="Zhang M."/>
            <person name="Coutinho P.M."/>
            <person name="Kenerley C.M."/>
            <person name="Monte E."/>
            <person name="Baker S.E."/>
            <person name="Grigoriev I.V."/>
        </authorList>
    </citation>
    <scope>NUCLEOTIDE SEQUENCE [LARGE SCALE GENOMIC DNA]</scope>
    <source>
        <strain evidence="9">ATCC 20476 / IMI 206040</strain>
    </source>
</reference>
<dbReference type="GO" id="GO:0000978">
    <property type="term" value="F:RNA polymerase II cis-regulatory region sequence-specific DNA binding"/>
    <property type="evidence" value="ECO:0007669"/>
    <property type="project" value="TreeGrafter"/>
</dbReference>
<keyword evidence="9" id="KW-1185">Reference proteome</keyword>
<dbReference type="PROSITE" id="PS00463">
    <property type="entry name" value="ZN2_CY6_FUNGAL_1"/>
    <property type="match status" value="1"/>
</dbReference>
<dbReference type="EMBL" id="ABDG02000026">
    <property type="protein sequence ID" value="EHK42362.1"/>
    <property type="molecule type" value="Genomic_DNA"/>
</dbReference>
<dbReference type="OrthoDB" id="4236860at2759"/>
<dbReference type="PANTHER" id="PTHR31944">
    <property type="entry name" value="HEME-RESPONSIVE ZINC FINGER TRANSCRIPTION FACTOR HAP1"/>
    <property type="match status" value="1"/>
</dbReference>
<feature type="domain" description="Zn(2)-C6 fungal-type" evidence="7">
    <location>
        <begin position="11"/>
        <end position="41"/>
    </location>
</feature>
<evidence type="ECO:0000256" key="1">
    <source>
        <dbReference type="ARBA" id="ARBA00022723"/>
    </source>
</evidence>
<keyword evidence="2" id="KW-0862">Zinc</keyword>
<dbReference type="AlphaFoldDB" id="G9P0J1"/>
<dbReference type="InterPro" id="IPR001138">
    <property type="entry name" value="Zn2Cys6_DnaBD"/>
</dbReference>
<dbReference type="OMA" id="WVEICEA"/>
<evidence type="ECO:0000313" key="8">
    <source>
        <dbReference type="EMBL" id="EHK42362.1"/>
    </source>
</evidence>
<dbReference type="CDD" id="cd12148">
    <property type="entry name" value="fungal_TF_MHR"/>
    <property type="match status" value="1"/>
</dbReference>
<dbReference type="PANTHER" id="PTHR31944:SF131">
    <property type="entry name" value="HEME-RESPONSIVE ZINC FINGER TRANSCRIPTION FACTOR HAP1"/>
    <property type="match status" value="1"/>
</dbReference>
<keyword evidence="3" id="KW-0805">Transcription regulation</keyword>
<evidence type="ECO:0000313" key="9">
    <source>
        <dbReference type="Proteomes" id="UP000005426"/>
    </source>
</evidence>
<dbReference type="Gene3D" id="4.10.240.10">
    <property type="entry name" value="Zn(2)-C6 fungal-type DNA-binding domain"/>
    <property type="match status" value="1"/>
</dbReference>
<dbReference type="InterPro" id="IPR036864">
    <property type="entry name" value="Zn2-C6_fun-type_DNA-bd_sf"/>
</dbReference>
<sequence>MGQKRRRRTFACVACRRRKVKCDQNNPTCARCQRGGVDCRYECYTATNSFPTTSAQDAHPHREPSESLWSEATNLAHAQDGTARASSSYSRLTKYEESIQVLQESVSELRNLMTKSAQTHPISLAASSDCSIHVKKPPQANNQALLRGNDFETTYFGASYSAIVLLEFEQLSAFVKIILQRLKQLTEVKDNWKRQRQQVKPPLAFPDHNTLLSLIPQQSATDKLAQVYFEVIENTYRVLHAPTFFQEYKRFLSSPQDASAVFLVQLLLTCAISNLLTTDATSYVGCSSLQRDTSTKWVEICEAWLNIQSQKHMTLKVFQVQVLILIAKRVNCIKVKRNWTVAGHMLKLAMSAGLHREPSNLNKSMSVFDQEMRRRLWFTIVELEVQAIPGVALQIQ</sequence>
<organism evidence="8 9">
    <name type="scientific">Hypocrea atroviridis (strain ATCC 20476 / IMI 206040)</name>
    <name type="common">Trichoderma atroviride</name>
    <dbReference type="NCBI Taxonomy" id="452589"/>
    <lineage>
        <taxon>Eukaryota</taxon>
        <taxon>Fungi</taxon>
        <taxon>Dikarya</taxon>
        <taxon>Ascomycota</taxon>
        <taxon>Pezizomycotina</taxon>
        <taxon>Sordariomycetes</taxon>
        <taxon>Hypocreomycetidae</taxon>
        <taxon>Hypocreales</taxon>
        <taxon>Hypocreaceae</taxon>
        <taxon>Trichoderma</taxon>
    </lineage>
</organism>
<dbReference type="GO" id="GO:0005634">
    <property type="term" value="C:nucleus"/>
    <property type="evidence" value="ECO:0007669"/>
    <property type="project" value="TreeGrafter"/>
</dbReference>
<evidence type="ECO:0000256" key="5">
    <source>
        <dbReference type="ARBA" id="ARBA00023163"/>
    </source>
</evidence>
<dbReference type="STRING" id="452589.G9P0J1"/>
<name>G9P0J1_HYPAI</name>
<keyword evidence="6" id="KW-0539">Nucleus</keyword>
<evidence type="ECO:0000256" key="6">
    <source>
        <dbReference type="ARBA" id="ARBA00023242"/>
    </source>
</evidence>
<dbReference type="Proteomes" id="UP000005426">
    <property type="component" value="Unassembled WGS sequence"/>
</dbReference>
<dbReference type="Pfam" id="PF04082">
    <property type="entry name" value="Fungal_trans"/>
    <property type="match status" value="1"/>
</dbReference>
<evidence type="ECO:0000256" key="4">
    <source>
        <dbReference type="ARBA" id="ARBA00023125"/>
    </source>
</evidence>
<accession>G9P0J1</accession>
<evidence type="ECO:0000256" key="2">
    <source>
        <dbReference type="ARBA" id="ARBA00022833"/>
    </source>
</evidence>
<dbReference type="GO" id="GO:0006351">
    <property type="term" value="P:DNA-templated transcription"/>
    <property type="evidence" value="ECO:0007669"/>
    <property type="project" value="InterPro"/>
</dbReference>
<dbReference type="eggNOG" id="ENOG502SH73">
    <property type="taxonomic scope" value="Eukaryota"/>
</dbReference>
<dbReference type="GO" id="GO:0008270">
    <property type="term" value="F:zinc ion binding"/>
    <property type="evidence" value="ECO:0007669"/>
    <property type="project" value="InterPro"/>
</dbReference>
<dbReference type="HOGENOM" id="CLU_696501_0_0_1"/>
<dbReference type="CDD" id="cd00067">
    <property type="entry name" value="GAL4"/>
    <property type="match status" value="1"/>
</dbReference>
<dbReference type="SUPFAM" id="SSF57701">
    <property type="entry name" value="Zn2/Cys6 DNA-binding domain"/>
    <property type="match status" value="1"/>
</dbReference>
<proteinExistence type="predicted"/>
<dbReference type="Pfam" id="PF00172">
    <property type="entry name" value="Zn_clus"/>
    <property type="match status" value="1"/>
</dbReference>
<comment type="caution">
    <text evidence="8">The sequence shown here is derived from an EMBL/GenBank/DDBJ whole genome shotgun (WGS) entry which is preliminary data.</text>
</comment>
<keyword evidence="4" id="KW-0238">DNA-binding</keyword>
<keyword evidence="1" id="KW-0479">Metal-binding</keyword>
<dbReference type="InterPro" id="IPR007219">
    <property type="entry name" value="XnlR_reg_dom"/>
</dbReference>
<dbReference type="PROSITE" id="PS50048">
    <property type="entry name" value="ZN2_CY6_FUNGAL_2"/>
    <property type="match status" value="1"/>
</dbReference>
<evidence type="ECO:0000259" key="7">
    <source>
        <dbReference type="PROSITE" id="PS50048"/>
    </source>
</evidence>
<dbReference type="SMART" id="SM00066">
    <property type="entry name" value="GAL4"/>
    <property type="match status" value="1"/>
</dbReference>
<protein>
    <recommendedName>
        <fullName evidence="7">Zn(2)-C6 fungal-type domain-containing protein</fullName>
    </recommendedName>
</protein>